<reference evidence="3" key="2">
    <citation type="submission" date="2021-01" db="EMBL/GenBank/DDBJ databases">
        <authorList>
            <person name="Hahn C.R."/>
            <person name="Youssef N.H."/>
            <person name="Elshahed M."/>
        </authorList>
    </citation>
    <scope>NUCLEOTIDE SEQUENCE</scope>
    <source>
        <strain evidence="3">Zod_Metabat.24</strain>
    </source>
</reference>
<gene>
    <name evidence="3" type="ORF">JW984_13135</name>
</gene>
<evidence type="ECO:0000259" key="2">
    <source>
        <dbReference type="Pfam" id="PF08269"/>
    </source>
</evidence>
<feature type="chain" id="PRO_5039709716" evidence="1">
    <location>
        <begin position="24"/>
        <end position="184"/>
    </location>
</feature>
<proteinExistence type="predicted"/>
<comment type="caution">
    <text evidence="3">The sequence shown here is derived from an EMBL/GenBank/DDBJ whole genome shotgun (WGS) entry which is preliminary data.</text>
</comment>
<feature type="domain" description="Double Cache" evidence="2">
    <location>
        <begin position="69"/>
        <end position="161"/>
    </location>
</feature>
<dbReference type="Proteomes" id="UP000809273">
    <property type="component" value="Unassembled WGS sequence"/>
</dbReference>
<evidence type="ECO:0000313" key="3">
    <source>
        <dbReference type="EMBL" id="MBN1574134.1"/>
    </source>
</evidence>
<dbReference type="Gene3D" id="3.30.450.20">
    <property type="entry name" value="PAS domain"/>
    <property type="match status" value="1"/>
</dbReference>
<evidence type="ECO:0000256" key="1">
    <source>
        <dbReference type="SAM" id="SignalP"/>
    </source>
</evidence>
<organism evidence="3 4">
    <name type="scientific">Candidatus Zymogenus saltonus</name>
    <dbReference type="NCBI Taxonomy" id="2844893"/>
    <lineage>
        <taxon>Bacteria</taxon>
        <taxon>Deltaproteobacteria</taxon>
        <taxon>Candidatus Zymogenia</taxon>
        <taxon>Candidatus Zymogeniales</taxon>
        <taxon>Candidatus Zymogenaceae</taxon>
        <taxon>Candidatus Zymogenus</taxon>
    </lineage>
</organism>
<dbReference type="Pfam" id="PF08269">
    <property type="entry name" value="dCache_2"/>
    <property type="match status" value="1"/>
</dbReference>
<sequence length="184" mass="20634">MRFKVIATLTLVVMALTFTCAMAEEEKAAVTPEDIIIMVQKAAKFLEENGEAGIADFNDPEGPWVWSGTYVFVFNCEKGIIAAHPTKELVGVELASRTDEKGVQYNLLLCEEAKNPTGGWVEYWRPTDTMDEKGEAKFRRKISYIMQVPGQPYQVGAGIYEPTMTVEELNNKIDEVMKKIGEDK</sequence>
<reference evidence="3" key="1">
    <citation type="journal article" date="2021" name="Environ. Microbiol.">
        <title>Genomic characterization of three novel Desulfobacterota classes expand the metabolic and phylogenetic diversity of the phylum.</title>
        <authorList>
            <person name="Murphy C.L."/>
            <person name="Biggerstaff J."/>
            <person name="Eichhorn A."/>
            <person name="Ewing E."/>
            <person name="Shahan R."/>
            <person name="Soriano D."/>
            <person name="Stewart S."/>
            <person name="VanMol K."/>
            <person name="Walker R."/>
            <person name="Walters P."/>
            <person name="Elshahed M.S."/>
            <person name="Youssef N.H."/>
        </authorList>
    </citation>
    <scope>NUCLEOTIDE SEQUENCE</scope>
    <source>
        <strain evidence="3">Zod_Metabat.24</strain>
    </source>
</reference>
<name>A0A9D8KG96_9DELT</name>
<protein>
    <submittedName>
        <fullName evidence="3">Cache domain-containing protein</fullName>
    </submittedName>
</protein>
<dbReference type="EMBL" id="JAFGIX010000067">
    <property type="protein sequence ID" value="MBN1574134.1"/>
    <property type="molecule type" value="Genomic_DNA"/>
</dbReference>
<dbReference type="AlphaFoldDB" id="A0A9D8KG96"/>
<keyword evidence="1" id="KW-0732">Signal</keyword>
<evidence type="ECO:0000313" key="4">
    <source>
        <dbReference type="Proteomes" id="UP000809273"/>
    </source>
</evidence>
<dbReference type="InterPro" id="IPR004010">
    <property type="entry name" value="Double_Cache_2"/>
</dbReference>
<accession>A0A9D8KG96</accession>
<dbReference type="CDD" id="cd18774">
    <property type="entry name" value="PDC2_HK_sensor"/>
    <property type="match status" value="1"/>
</dbReference>
<feature type="signal peptide" evidence="1">
    <location>
        <begin position="1"/>
        <end position="23"/>
    </location>
</feature>